<dbReference type="AlphaFoldDB" id="A0A1G9WVW1"/>
<feature type="region of interest" description="Disordered" evidence="1">
    <location>
        <begin position="87"/>
        <end position="106"/>
    </location>
</feature>
<evidence type="ECO:0000256" key="1">
    <source>
        <dbReference type="SAM" id="MobiDB-lite"/>
    </source>
</evidence>
<proteinExistence type="predicted"/>
<organism evidence="2 3">
    <name type="scientific">Streptomyces wuyuanensis</name>
    <dbReference type="NCBI Taxonomy" id="1196353"/>
    <lineage>
        <taxon>Bacteria</taxon>
        <taxon>Bacillati</taxon>
        <taxon>Actinomycetota</taxon>
        <taxon>Actinomycetes</taxon>
        <taxon>Kitasatosporales</taxon>
        <taxon>Streptomycetaceae</taxon>
        <taxon>Streptomyces</taxon>
    </lineage>
</organism>
<feature type="region of interest" description="Disordered" evidence="1">
    <location>
        <begin position="1"/>
        <end position="49"/>
    </location>
</feature>
<dbReference type="EMBL" id="FNHI01000014">
    <property type="protein sequence ID" value="SDM88306.1"/>
    <property type="molecule type" value="Genomic_DNA"/>
</dbReference>
<protein>
    <submittedName>
        <fullName evidence="2">Uncharacterized protein</fullName>
    </submittedName>
</protein>
<name>A0A1G9WVW1_9ACTN</name>
<evidence type="ECO:0000313" key="2">
    <source>
        <dbReference type="EMBL" id="SDM88306.1"/>
    </source>
</evidence>
<gene>
    <name evidence="2" type="ORF">SAMN05444921_114215</name>
</gene>
<dbReference type="Proteomes" id="UP000199063">
    <property type="component" value="Unassembled WGS sequence"/>
</dbReference>
<evidence type="ECO:0000313" key="3">
    <source>
        <dbReference type="Proteomes" id="UP000199063"/>
    </source>
</evidence>
<accession>A0A1G9WVW1</accession>
<reference evidence="3" key="1">
    <citation type="submission" date="2016-10" db="EMBL/GenBank/DDBJ databases">
        <authorList>
            <person name="Varghese N."/>
            <person name="Submissions S."/>
        </authorList>
    </citation>
    <scope>NUCLEOTIDE SEQUENCE [LARGE SCALE GENOMIC DNA]</scope>
    <source>
        <strain evidence="3">CGMCC 4.7042</strain>
    </source>
</reference>
<feature type="compositionally biased region" description="Low complexity" evidence="1">
    <location>
        <begin position="90"/>
        <end position="102"/>
    </location>
</feature>
<keyword evidence="3" id="KW-1185">Reference proteome</keyword>
<sequence>MLLDPGEQPAAEAGALRVGVDGDGVQPEVVGRGDQHQDPVDGVAGDADPAGRHVRRVVGLHRRRHETDPFDVVVVGRVGHRLDPRDVRGTGRAWGAPRAPGARGVGSVGHAVTLRRRPTSLFSKGQASSTAITM</sequence>